<dbReference type="Pfam" id="PF01594">
    <property type="entry name" value="AI-2E_transport"/>
    <property type="match status" value="1"/>
</dbReference>
<dbReference type="PANTHER" id="PTHR21716">
    <property type="entry name" value="TRANSMEMBRANE PROTEIN"/>
    <property type="match status" value="1"/>
</dbReference>
<dbReference type="Proteomes" id="UP000632828">
    <property type="component" value="Unassembled WGS sequence"/>
</dbReference>
<evidence type="ECO:0000256" key="3">
    <source>
        <dbReference type="ARBA" id="ARBA00022692"/>
    </source>
</evidence>
<feature type="transmembrane region" description="Helical" evidence="6">
    <location>
        <begin position="342"/>
        <end position="375"/>
    </location>
</feature>
<feature type="transmembrane region" description="Helical" evidence="6">
    <location>
        <begin position="67"/>
        <end position="88"/>
    </location>
</feature>
<name>A0A8J6QSA3_9BACT</name>
<dbReference type="GO" id="GO:0016020">
    <property type="term" value="C:membrane"/>
    <property type="evidence" value="ECO:0007669"/>
    <property type="project" value="UniProtKB-SubCell"/>
</dbReference>
<comment type="caution">
    <text evidence="7">The sequence shown here is derived from an EMBL/GenBank/DDBJ whole genome shotgun (WGS) entry which is preliminary data.</text>
</comment>
<comment type="similarity">
    <text evidence="2">Belongs to the autoinducer-2 exporter (AI-2E) (TC 2.A.86) family.</text>
</comment>
<feature type="transmembrane region" description="Helical" evidence="6">
    <location>
        <begin position="248"/>
        <end position="271"/>
    </location>
</feature>
<evidence type="ECO:0000256" key="6">
    <source>
        <dbReference type="SAM" id="Phobius"/>
    </source>
</evidence>
<feature type="transmembrane region" description="Helical" evidence="6">
    <location>
        <begin position="12"/>
        <end position="31"/>
    </location>
</feature>
<evidence type="ECO:0000256" key="5">
    <source>
        <dbReference type="ARBA" id="ARBA00023136"/>
    </source>
</evidence>
<protein>
    <submittedName>
        <fullName evidence="7">AI-2E family transporter</fullName>
    </submittedName>
</protein>
<proteinExistence type="inferred from homology"/>
<keyword evidence="5 6" id="KW-0472">Membrane</keyword>
<keyword evidence="4 6" id="KW-1133">Transmembrane helix</keyword>
<dbReference type="AlphaFoldDB" id="A0A8J6QSA3"/>
<evidence type="ECO:0000313" key="7">
    <source>
        <dbReference type="EMBL" id="MBD1400585.1"/>
    </source>
</evidence>
<keyword evidence="3 6" id="KW-0812">Transmembrane</keyword>
<dbReference type="EMBL" id="JACWUN010000007">
    <property type="protein sequence ID" value="MBD1400585.1"/>
    <property type="molecule type" value="Genomic_DNA"/>
</dbReference>
<evidence type="ECO:0000256" key="1">
    <source>
        <dbReference type="ARBA" id="ARBA00004141"/>
    </source>
</evidence>
<comment type="subcellular location">
    <subcellularLocation>
        <location evidence="1">Membrane</location>
        <topology evidence="1">Multi-pass membrane protein</topology>
    </subcellularLocation>
</comment>
<accession>A0A8J6QSA3</accession>
<evidence type="ECO:0000256" key="2">
    <source>
        <dbReference type="ARBA" id="ARBA00009773"/>
    </source>
</evidence>
<dbReference type="GO" id="GO:0055085">
    <property type="term" value="P:transmembrane transport"/>
    <property type="evidence" value="ECO:0007669"/>
    <property type="project" value="TreeGrafter"/>
</dbReference>
<evidence type="ECO:0000313" key="8">
    <source>
        <dbReference type="Proteomes" id="UP000632828"/>
    </source>
</evidence>
<keyword evidence="8" id="KW-1185">Reference proteome</keyword>
<feature type="transmembrane region" description="Helical" evidence="6">
    <location>
        <begin position="190"/>
        <end position="213"/>
    </location>
</feature>
<organism evidence="7 8">
    <name type="scientific">Pelovirga terrestris</name>
    <dbReference type="NCBI Taxonomy" id="2771352"/>
    <lineage>
        <taxon>Bacteria</taxon>
        <taxon>Pseudomonadati</taxon>
        <taxon>Thermodesulfobacteriota</taxon>
        <taxon>Desulfuromonadia</taxon>
        <taxon>Geobacterales</taxon>
        <taxon>Geobacteraceae</taxon>
        <taxon>Pelovirga</taxon>
    </lineage>
</organism>
<gene>
    <name evidence="7" type="ORF">ICT70_07865</name>
</gene>
<dbReference type="InterPro" id="IPR002549">
    <property type="entry name" value="AI-2E-like"/>
</dbReference>
<evidence type="ECO:0000256" key="4">
    <source>
        <dbReference type="ARBA" id="ARBA00022989"/>
    </source>
</evidence>
<dbReference type="RefSeq" id="WP_191155265.1">
    <property type="nucleotide sequence ID" value="NZ_JACWUN010000007.1"/>
</dbReference>
<feature type="transmembrane region" description="Helical" evidence="6">
    <location>
        <begin position="277"/>
        <end position="307"/>
    </location>
</feature>
<feature type="transmembrane region" description="Helical" evidence="6">
    <location>
        <begin position="314"/>
        <end position="336"/>
    </location>
</feature>
<reference evidence="7" key="1">
    <citation type="submission" date="2020-09" db="EMBL/GenBank/DDBJ databases">
        <title>Pelobacter alkaliphilus sp. nov., a novel anaerobic arsenate-reducing bacterium from terrestrial mud volcano.</title>
        <authorList>
            <person name="Khomyakova M.A."/>
            <person name="Merkel A.Y."/>
            <person name="Slobodkin A.I."/>
        </authorList>
    </citation>
    <scope>NUCLEOTIDE SEQUENCE</scope>
    <source>
        <strain evidence="7">M08fum</strain>
    </source>
</reference>
<dbReference type="PANTHER" id="PTHR21716:SF62">
    <property type="entry name" value="TRANSPORT PROTEIN YDBI-RELATED"/>
    <property type="match status" value="1"/>
</dbReference>
<feature type="transmembrane region" description="Helical" evidence="6">
    <location>
        <begin position="37"/>
        <end position="55"/>
    </location>
</feature>
<sequence>MTNNPRAEATPPSFTFLVFLGASLFVFIQSFRLLSPILLSFLLVMLIAMAANPIMSRMRRLPGGRRSATGLMVGLLVMVVALTGWAFFGPMKDSMTRLSEQLPSYWERLQKPLIKMEQKAELSEKRLQAEVTTEISQTASNQGNFKTVQQIEQVAEPEEKEAKEEKKETGSIRSSLSDIFLGVAGRFARVAFNGAQILVVLVTVFFGTTFTLMNPRPIFRAMFTLMPEHTHEQTLIIVQRVGTFMPRWAGATLLGMLTVGLLVFLLMWPIFGLMDALVLGLIAFLLAAIPFLGPILSAVPAVLLALGQGGMTPLWVVLAYIAVQAVEGNVITPFIMARGMKIHPLAVIFSMLLCVAAFGVLGVLVAAPLVAIVNICHQELYRKRYLPSATDTDLDTLAKKALFEN</sequence>